<feature type="domain" description="DUF7844" evidence="3">
    <location>
        <begin position="29"/>
        <end position="117"/>
    </location>
</feature>
<protein>
    <submittedName>
        <fullName evidence="4">DUF4105 domain-containing protein</fullName>
    </submittedName>
</protein>
<evidence type="ECO:0000259" key="2">
    <source>
        <dbReference type="Pfam" id="PF13387"/>
    </source>
</evidence>
<feature type="domain" description="DUF7844" evidence="3">
    <location>
        <begin position="123"/>
        <end position="198"/>
    </location>
</feature>
<dbReference type="EMBL" id="JACGXS010000013">
    <property type="protein sequence ID" value="MBA8683600.1"/>
    <property type="molecule type" value="Genomic_DNA"/>
</dbReference>
<evidence type="ECO:0000256" key="1">
    <source>
        <dbReference type="SAM" id="SignalP"/>
    </source>
</evidence>
<dbReference type="InterPro" id="IPR057166">
    <property type="entry name" value="DUF7844"/>
</dbReference>
<evidence type="ECO:0000313" key="4">
    <source>
        <dbReference type="EMBL" id="MBA8683600.1"/>
    </source>
</evidence>
<evidence type="ECO:0000259" key="3">
    <source>
        <dbReference type="Pfam" id="PF25226"/>
    </source>
</evidence>
<accession>A0A7W3IIY2</accession>
<dbReference type="RefSeq" id="WP_182341532.1">
    <property type="nucleotide sequence ID" value="NZ_JACGXS010000013.1"/>
</dbReference>
<name>A0A7W3IIY2_9GAMM</name>
<dbReference type="AlphaFoldDB" id="A0A7W3IIY2"/>
<dbReference type="InterPro" id="IPR025178">
    <property type="entry name" value="Lnb_N"/>
</dbReference>
<reference evidence="4 5" key="1">
    <citation type="submission" date="2020-08" db="EMBL/GenBank/DDBJ databases">
        <title>Stenotrophomonas tumulicola JCM 30961.</title>
        <authorList>
            <person name="Deng Y."/>
        </authorList>
    </citation>
    <scope>NUCLEOTIDE SEQUENCE [LARGE SCALE GENOMIC DNA]</scope>
    <source>
        <strain evidence="4 5">JCM 30961</strain>
    </source>
</reference>
<comment type="caution">
    <text evidence="4">The sequence shown here is derived from an EMBL/GenBank/DDBJ whole genome shotgun (WGS) entry which is preliminary data.</text>
</comment>
<feature type="domain" description="Lnb N-terminal periplasmic" evidence="2">
    <location>
        <begin position="223"/>
        <end position="375"/>
    </location>
</feature>
<dbReference type="Proteomes" id="UP000547058">
    <property type="component" value="Unassembled WGS sequence"/>
</dbReference>
<keyword evidence="5" id="KW-1185">Reference proteome</keyword>
<gene>
    <name evidence="4" type="ORF">H4O11_17500</name>
</gene>
<feature type="signal peptide" evidence="1">
    <location>
        <begin position="1"/>
        <end position="22"/>
    </location>
</feature>
<organism evidence="4 5">
    <name type="scientific">Stenotrophomonas tumulicola</name>
    <dbReference type="NCBI Taxonomy" id="1685415"/>
    <lineage>
        <taxon>Bacteria</taxon>
        <taxon>Pseudomonadati</taxon>
        <taxon>Pseudomonadota</taxon>
        <taxon>Gammaproteobacteria</taxon>
        <taxon>Lysobacterales</taxon>
        <taxon>Lysobacteraceae</taxon>
        <taxon>Stenotrophomonas</taxon>
    </lineage>
</organism>
<dbReference type="Pfam" id="PF25226">
    <property type="entry name" value="DUF7844"/>
    <property type="match status" value="2"/>
</dbReference>
<proteinExistence type="predicted"/>
<dbReference type="Pfam" id="PF13387">
    <property type="entry name" value="Lnb_N"/>
    <property type="match status" value="1"/>
</dbReference>
<sequence>MAVARRAWLAACLLCVAPVLQATELVSDPAGLGEDERARAQAVVQGLAERLPGGLRDALPAQVPVHWTDALPGHVAGRAFAGQLRLQRALLAGEGDAGLRRLQAALVHELVHVADRAPAGRWSRDPRLRELAGWQRRPWKLGRSANHFSDRSPDAYELESAAEYLAVNSEHWLLDDDFACRRPALAAWLDHALGPRPAPTVSCASTVPLLQAGDEEGAVELLQLDPARVHAVDYLFAEGGQVAMSRWGHSMLRLVICREGREPGPACRLDLDQHRVLSFRAFVGDVELSSWRGLTGGYPSRLFVLPLQQVVDEYTKVEQRGLASIPLQLSPRQIAGLLERTAQVHWSYDGRYYFVSNNCAVETAKLLQAGVPALQEPGIERFSPSGLRRRLGRLGMLDESVLDDRAKAIRDGFYFESSDTHYEVLFAAAKAQLALPAKDAAAWIKLDASARAPWLTQGGMRATAGLLLLEQAAFGRAELRARDRLKRQLLKQPDSEGARNLQVLLQQSGQWLRPGAMLEGGGYGLPQGEELGRLQPHLAAFSEHSPQAWKQLRERMRQSLPQAQRDELEQLEANLDVLGKHLRRQAAPMPAAED</sequence>
<feature type="chain" id="PRO_5031539770" evidence="1">
    <location>
        <begin position="23"/>
        <end position="594"/>
    </location>
</feature>
<keyword evidence="1" id="KW-0732">Signal</keyword>
<evidence type="ECO:0000313" key="5">
    <source>
        <dbReference type="Proteomes" id="UP000547058"/>
    </source>
</evidence>